<dbReference type="EMBL" id="NBII01000006">
    <property type="protein sequence ID" value="PAV18053.1"/>
    <property type="molecule type" value="Genomic_DNA"/>
</dbReference>
<dbReference type="InterPro" id="IPR018466">
    <property type="entry name" value="Kre9/Knh1-like_N"/>
</dbReference>
<reference evidence="5 6" key="1">
    <citation type="journal article" date="2017" name="Mol. Ecol.">
        <title>Comparative and population genomic landscape of Phellinus noxius: A hypervariable fungus causing root rot in trees.</title>
        <authorList>
            <person name="Chung C.L."/>
            <person name="Lee T.J."/>
            <person name="Akiba M."/>
            <person name="Lee H.H."/>
            <person name="Kuo T.H."/>
            <person name="Liu D."/>
            <person name="Ke H.M."/>
            <person name="Yokoi T."/>
            <person name="Roa M.B."/>
            <person name="Lu M.J."/>
            <person name="Chang Y.Y."/>
            <person name="Ann P.J."/>
            <person name="Tsai J.N."/>
            <person name="Chen C.Y."/>
            <person name="Tzean S.S."/>
            <person name="Ota Y."/>
            <person name="Hattori T."/>
            <person name="Sahashi N."/>
            <person name="Liou R.F."/>
            <person name="Kikuchi T."/>
            <person name="Tsai I.J."/>
        </authorList>
    </citation>
    <scope>NUCLEOTIDE SEQUENCE [LARGE SCALE GENOMIC DNA]</scope>
    <source>
        <strain evidence="5 6">FFPRI411160</strain>
    </source>
</reference>
<dbReference type="OrthoDB" id="3250770at2759"/>
<keyword evidence="2" id="KW-0812">Transmembrane</keyword>
<keyword evidence="2" id="KW-1133">Transmembrane helix</keyword>
<feature type="transmembrane region" description="Helical" evidence="2">
    <location>
        <begin position="203"/>
        <end position="221"/>
    </location>
</feature>
<evidence type="ECO:0000259" key="4">
    <source>
        <dbReference type="Pfam" id="PF10342"/>
    </source>
</evidence>
<comment type="caution">
    <text evidence="5">The sequence shown here is derived from an EMBL/GenBank/DDBJ whole genome shotgun (WGS) entry which is preliminary data.</text>
</comment>
<evidence type="ECO:0000313" key="5">
    <source>
        <dbReference type="EMBL" id="PAV18053.1"/>
    </source>
</evidence>
<sequence>MKLVCLIIASLSLLCTLSGASLYPTQPIAKTIFRAGTWNSITWIDSGETPKLNEHSNFEIHLWNRTNQVAVLATNVSALQMRQEVFIHKKLGSNTPYTLRFKFENPPETVYSADFTIVGLSDVTGEDSGDSCSFSGSSTLTSGTCTSATPPVSGMNDIVTVTMEIQSSSISAPFPESTSESETLGAIANAASNTRRHSRKFNLQFNIVFVFFPALFGLTLAL</sequence>
<feature type="chain" id="PRO_5013736377" description="Yeast cell wall synthesis Kre9/Knh1-like N-terminal domain-containing protein" evidence="3">
    <location>
        <begin position="21"/>
        <end position="222"/>
    </location>
</feature>
<name>A0A286UEM5_9AGAM</name>
<dbReference type="AlphaFoldDB" id="A0A286UEM5"/>
<keyword evidence="6" id="KW-1185">Reference proteome</keyword>
<protein>
    <recommendedName>
        <fullName evidence="4">Yeast cell wall synthesis Kre9/Knh1-like N-terminal domain-containing protein</fullName>
    </recommendedName>
</protein>
<dbReference type="STRING" id="2282107.A0A286UEM5"/>
<evidence type="ECO:0000256" key="1">
    <source>
        <dbReference type="ARBA" id="ARBA00022729"/>
    </source>
</evidence>
<accession>A0A286UEM5</accession>
<dbReference type="Proteomes" id="UP000217199">
    <property type="component" value="Unassembled WGS sequence"/>
</dbReference>
<evidence type="ECO:0000313" key="6">
    <source>
        <dbReference type="Proteomes" id="UP000217199"/>
    </source>
</evidence>
<dbReference type="InParanoid" id="A0A286UEM5"/>
<gene>
    <name evidence="5" type="ORF">PNOK_0653900</name>
</gene>
<keyword evidence="1 3" id="KW-0732">Signal</keyword>
<evidence type="ECO:0000256" key="3">
    <source>
        <dbReference type="SAM" id="SignalP"/>
    </source>
</evidence>
<proteinExistence type="predicted"/>
<feature type="signal peptide" evidence="3">
    <location>
        <begin position="1"/>
        <end position="20"/>
    </location>
</feature>
<evidence type="ECO:0000256" key="2">
    <source>
        <dbReference type="SAM" id="Phobius"/>
    </source>
</evidence>
<dbReference type="Pfam" id="PF10342">
    <property type="entry name" value="Kre9_KNH"/>
    <property type="match status" value="1"/>
</dbReference>
<feature type="domain" description="Yeast cell wall synthesis Kre9/Knh1-like N-terminal" evidence="4">
    <location>
        <begin position="27"/>
        <end position="117"/>
    </location>
</feature>
<keyword evidence="2" id="KW-0472">Membrane</keyword>
<organism evidence="5 6">
    <name type="scientific">Pyrrhoderma noxium</name>
    <dbReference type="NCBI Taxonomy" id="2282107"/>
    <lineage>
        <taxon>Eukaryota</taxon>
        <taxon>Fungi</taxon>
        <taxon>Dikarya</taxon>
        <taxon>Basidiomycota</taxon>
        <taxon>Agaricomycotina</taxon>
        <taxon>Agaricomycetes</taxon>
        <taxon>Hymenochaetales</taxon>
        <taxon>Hymenochaetaceae</taxon>
        <taxon>Pyrrhoderma</taxon>
    </lineage>
</organism>